<organism evidence="10 11">
    <name type="scientific">Cladonia borealis</name>
    <dbReference type="NCBI Taxonomy" id="184061"/>
    <lineage>
        <taxon>Eukaryota</taxon>
        <taxon>Fungi</taxon>
        <taxon>Dikarya</taxon>
        <taxon>Ascomycota</taxon>
        <taxon>Pezizomycotina</taxon>
        <taxon>Lecanoromycetes</taxon>
        <taxon>OSLEUM clade</taxon>
        <taxon>Lecanoromycetidae</taxon>
        <taxon>Lecanorales</taxon>
        <taxon>Lecanorineae</taxon>
        <taxon>Cladoniaceae</taxon>
        <taxon>Cladonia</taxon>
    </lineage>
</organism>
<dbReference type="GO" id="GO:0005737">
    <property type="term" value="C:cytoplasm"/>
    <property type="evidence" value="ECO:0007669"/>
    <property type="project" value="TreeGrafter"/>
</dbReference>
<evidence type="ECO:0000256" key="2">
    <source>
        <dbReference type="ARBA" id="ARBA00008072"/>
    </source>
</evidence>
<dbReference type="InterPro" id="IPR002328">
    <property type="entry name" value="ADH_Zn_CS"/>
</dbReference>
<dbReference type="Pfam" id="PF08240">
    <property type="entry name" value="ADH_N"/>
    <property type="match status" value="1"/>
</dbReference>
<keyword evidence="5 8" id="KW-0862">Zinc</keyword>
<dbReference type="FunFam" id="3.40.50.720:FF:000039">
    <property type="entry name" value="Alcohol dehydrogenase AdhP"/>
    <property type="match status" value="1"/>
</dbReference>
<dbReference type="SUPFAM" id="SSF51735">
    <property type="entry name" value="NAD(P)-binding Rossmann-fold domains"/>
    <property type="match status" value="1"/>
</dbReference>
<keyword evidence="7" id="KW-0520">NAD</keyword>
<dbReference type="InterPro" id="IPR013149">
    <property type="entry name" value="ADH-like_C"/>
</dbReference>
<reference evidence="10" key="1">
    <citation type="submission" date="2023-03" db="EMBL/GenBank/DDBJ databases">
        <title>Complete genome of Cladonia borealis.</title>
        <authorList>
            <person name="Park H."/>
        </authorList>
    </citation>
    <scope>NUCLEOTIDE SEQUENCE</scope>
    <source>
        <strain evidence="10">ANT050790</strain>
    </source>
</reference>
<evidence type="ECO:0000256" key="3">
    <source>
        <dbReference type="ARBA" id="ARBA00013190"/>
    </source>
</evidence>
<dbReference type="AlphaFoldDB" id="A0AA39V635"/>
<evidence type="ECO:0000256" key="7">
    <source>
        <dbReference type="ARBA" id="ARBA00023027"/>
    </source>
</evidence>
<name>A0AA39V635_9LECA</name>
<sequence length="357" mass="38161">MAIPTKQQAAVKHESEPRCEVTAIDVPPLEPGHILCRINYSGVCGTDKTFIYDQWKPMGITMKETTKGIAGHEGAGTVVAVAEDVKDLWKEGDRVGIKWVTSICRKCEFCTNGLDEVCCPHRKLSGTSEPGTFQEYCLTDARYATRLPEGVTDEEAGPIMCGGVTSYVACKRSRVRPGQWIVIPGAGGGLGHLAIQYAKAMGMRVIAIDGGEEKRKLCLDLGAEHFIDYTKSTDIPAEVMKMTIYGAHGVIVTAATREGYATAPRLLRPRGTLVAVGIPTDPTIVAGASPILLSMKALNVVGTVTGTLKEVDEALDFTARGLVHPVLTHGTLHDLNDILAKMAAGKLAGRAVLKIVP</sequence>
<evidence type="ECO:0000256" key="1">
    <source>
        <dbReference type="ARBA" id="ARBA00001947"/>
    </source>
</evidence>
<dbReference type="SMART" id="SM00829">
    <property type="entry name" value="PKS_ER"/>
    <property type="match status" value="1"/>
</dbReference>
<dbReference type="PANTHER" id="PTHR42940">
    <property type="entry name" value="ALCOHOL DEHYDROGENASE 1-RELATED"/>
    <property type="match status" value="1"/>
</dbReference>
<keyword evidence="6" id="KW-0560">Oxidoreductase</keyword>
<dbReference type="Gene3D" id="3.40.50.720">
    <property type="entry name" value="NAD(P)-binding Rossmann-like Domain"/>
    <property type="match status" value="1"/>
</dbReference>
<dbReference type="GO" id="GO:0008270">
    <property type="term" value="F:zinc ion binding"/>
    <property type="evidence" value="ECO:0007669"/>
    <property type="project" value="InterPro"/>
</dbReference>
<dbReference type="EMBL" id="JAFEKC020000008">
    <property type="protein sequence ID" value="KAK0513494.1"/>
    <property type="molecule type" value="Genomic_DNA"/>
</dbReference>
<dbReference type="InterPro" id="IPR036291">
    <property type="entry name" value="NAD(P)-bd_dom_sf"/>
</dbReference>
<gene>
    <name evidence="10" type="ORF">JMJ35_004480</name>
</gene>
<accession>A0AA39V635</accession>
<keyword evidence="4 8" id="KW-0479">Metal-binding</keyword>
<comment type="caution">
    <text evidence="10">The sequence shown here is derived from an EMBL/GenBank/DDBJ whole genome shotgun (WGS) entry which is preliminary data.</text>
</comment>
<comment type="cofactor">
    <cofactor evidence="1 8">
        <name>Zn(2+)</name>
        <dbReference type="ChEBI" id="CHEBI:29105"/>
    </cofactor>
</comment>
<dbReference type="InterPro" id="IPR011032">
    <property type="entry name" value="GroES-like_sf"/>
</dbReference>
<dbReference type="Proteomes" id="UP001166286">
    <property type="component" value="Unassembled WGS sequence"/>
</dbReference>
<evidence type="ECO:0000313" key="10">
    <source>
        <dbReference type="EMBL" id="KAK0513494.1"/>
    </source>
</evidence>
<protein>
    <recommendedName>
        <fullName evidence="3">alcohol dehydrogenase</fullName>
        <ecNumber evidence="3">1.1.1.1</ecNumber>
    </recommendedName>
</protein>
<evidence type="ECO:0000259" key="9">
    <source>
        <dbReference type="SMART" id="SM00829"/>
    </source>
</evidence>
<evidence type="ECO:0000256" key="6">
    <source>
        <dbReference type="ARBA" id="ARBA00023002"/>
    </source>
</evidence>
<evidence type="ECO:0000256" key="8">
    <source>
        <dbReference type="RuleBase" id="RU361277"/>
    </source>
</evidence>
<dbReference type="PANTHER" id="PTHR42940:SF3">
    <property type="entry name" value="ALCOHOL DEHYDROGENASE 1-RELATED"/>
    <property type="match status" value="1"/>
</dbReference>
<proteinExistence type="inferred from homology"/>
<keyword evidence="11" id="KW-1185">Reference proteome</keyword>
<dbReference type="Pfam" id="PF00107">
    <property type="entry name" value="ADH_zinc_N"/>
    <property type="match status" value="1"/>
</dbReference>
<comment type="similarity">
    <text evidence="2 8">Belongs to the zinc-containing alcohol dehydrogenase family.</text>
</comment>
<dbReference type="PROSITE" id="PS00059">
    <property type="entry name" value="ADH_ZINC"/>
    <property type="match status" value="1"/>
</dbReference>
<dbReference type="CDD" id="cd08297">
    <property type="entry name" value="CAD3"/>
    <property type="match status" value="1"/>
</dbReference>
<evidence type="ECO:0000313" key="11">
    <source>
        <dbReference type="Proteomes" id="UP001166286"/>
    </source>
</evidence>
<evidence type="ECO:0000256" key="4">
    <source>
        <dbReference type="ARBA" id="ARBA00022723"/>
    </source>
</evidence>
<feature type="domain" description="Enoyl reductase (ER)" evidence="9">
    <location>
        <begin position="12"/>
        <end position="353"/>
    </location>
</feature>
<evidence type="ECO:0000256" key="5">
    <source>
        <dbReference type="ARBA" id="ARBA00022833"/>
    </source>
</evidence>
<dbReference type="InterPro" id="IPR013154">
    <property type="entry name" value="ADH-like_N"/>
</dbReference>
<dbReference type="Gene3D" id="3.90.180.10">
    <property type="entry name" value="Medium-chain alcohol dehydrogenases, catalytic domain"/>
    <property type="match status" value="1"/>
</dbReference>
<dbReference type="GO" id="GO:0004022">
    <property type="term" value="F:alcohol dehydrogenase (NAD+) activity"/>
    <property type="evidence" value="ECO:0007669"/>
    <property type="project" value="UniProtKB-EC"/>
</dbReference>
<dbReference type="InterPro" id="IPR020843">
    <property type="entry name" value="ER"/>
</dbReference>
<dbReference type="SUPFAM" id="SSF50129">
    <property type="entry name" value="GroES-like"/>
    <property type="match status" value="1"/>
</dbReference>
<dbReference type="EC" id="1.1.1.1" evidence="3"/>